<dbReference type="AlphaFoldDB" id="A0A0N5AT94"/>
<dbReference type="Proteomes" id="UP000046393">
    <property type="component" value="Unplaced"/>
</dbReference>
<organism evidence="1 2">
    <name type="scientific">Syphacia muris</name>
    <dbReference type="NCBI Taxonomy" id="451379"/>
    <lineage>
        <taxon>Eukaryota</taxon>
        <taxon>Metazoa</taxon>
        <taxon>Ecdysozoa</taxon>
        <taxon>Nematoda</taxon>
        <taxon>Chromadorea</taxon>
        <taxon>Rhabditida</taxon>
        <taxon>Spirurina</taxon>
        <taxon>Oxyuridomorpha</taxon>
        <taxon>Oxyuroidea</taxon>
        <taxon>Oxyuridae</taxon>
        <taxon>Syphacia</taxon>
    </lineage>
</organism>
<proteinExistence type="predicted"/>
<name>A0A0N5AT94_9BILA</name>
<evidence type="ECO:0000313" key="1">
    <source>
        <dbReference type="Proteomes" id="UP000046393"/>
    </source>
</evidence>
<keyword evidence="1" id="KW-1185">Reference proteome</keyword>
<evidence type="ECO:0000313" key="2">
    <source>
        <dbReference type="WBParaSite" id="SMUV_0000803901-mRNA-1"/>
    </source>
</evidence>
<reference evidence="2" key="1">
    <citation type="submission" date="2017-02" db="UniProtKB">
        <authorList>
            <consortium name="WormBaseParasite"/>
        </authorList>
    </citation>
    <scope>IDENTIFICATION</scope>
</reference>
<protein>
    <submittedName>
        <fullName evidence="2">Secreted protein</fullName>
    </submittedName>
</protein>
<sequence length="67" mass="7425">MKFCGIFVEIEQAVSILLLYSFNSGFLTGRVNGLSVQHCMQLAQKTALTSLTSVEAVPQELELLRLH</sequence>
<dbReference type="WBParaSite" id="SMUV_0000803901-mRNA-1">
    <property type="protein sequence ID" value="SMUV_0000803901-mRNA-1"/>
    <property type="gene ID" value="SMUV_0000803901"/>
</dbReference>
<accession>A0A0N5AT94</accession>